<evidence type="ECO:0008006" key="11">
    <source>
        <dbReference type="Google" id="ProtNLM"/>
    </source>
</evidence>
<dbReference type="PANTHER" id="PTHR24305">
    <property type="entry name" value="CYTOCHROME P450"/>
    <property type="match status" value="1"/>
</dbReference>
<sequence length="562" mass="63402">MASVVGSIFLPAVIAGLVSHAVYKRYEPSVNAFLRNTIFLAAAFMAWAFYTQREIKIVSILGRTALFSVLQLLILCLSISVYRLFLHPLKRFPGPWLAKLTKLEGLYRASDGLFHDHMYGDIVRIGPNELSFRNASAIKRLHGKMNKGPYFETKVYQEGQGTSLNSLVDYDIHKTRRKTWDQAFSQKSLKSFGPLFNGLLDKLCDAIVGFEGLEINFADWCDYYAFDVMGGLAFNKDFGLLTGGAFLPLPSWCSIMTPVVFEEGPRNYSSFIRSGIKMFYLVANIPWISPLVFLFPIPEELRRNTAKFTELGSKQYEERRAQGTEPNDIFSFLIAAKEAYGSTTTEEDLRADSPILFIAGSDTTSTSMAFLFYFLARDKRVYEKLQREVDAAWDGKSPLDAGMIGAETCPYLHGAIQETLRIVPPAPNGMQRAAPKNGLAIDGVYIPGGTLISVHAYSAQHDPRHFTNPLQFAPERWNDLERNPKWAHVPVAFIPFGLGSFVCIGRGLAMQELRLIAVRLIRMFDFALAPGFDHDKFWRDLRSWQAIFKPELPMIFKRRQAG</sequence>
<evidence type="ECO:0000256" key="1">
    <source>
        <dbReference type="ARBA" id="ARBA00001971"/>
    </source>
</evidence>
<proteinExistence type="inferred from homology"/>
<keyword evidence="8" id="KW-1133">Transmembrane helix</keyword>
<dbReference type="SUPFAM" id="SSF48264">
    <property type="entry name" value="Cytochrome P450"/>
    <property type="match status" value="1"/>
</dbReference>
<keyword evidence="5 7" id="KW-0408">Iron</keyword>
<dbReference type="InterPro" id="IPR050121">
    <property type="entry name" value="Cytochrome_P450_monoxygenase"/>
</dbReference>
<comment type="cofactor">
    <cofactor evidence="1 7">
        <name>heme</name>
        <dbReference type="ChEBI" id="CHEBI:30413"/>
    </cofactor>
</comment>
<evidence type="ECO:0000256" key="2">
    <source>
        <dbReference type="ARBA" id="ARBA00010617"/>
    </source>
</evidence>
<keyword evidence="7" id="KW-0349">Heme</keyword>
<gene>
    <name evidence="9" type="ORF">PV07_00662</name>
</gene>
<keyword evidence="4" id="KW-0560">Oxidoreductase</keyword>
<dbReference type="EMBL" id="KN847040">
    <property type="protein sequence ID" value="KIW33843.1"/>
    <property type="molecule type" value="Genomic_DNA"/>
</dbReference>
<evidence type="ECO:0000256" key="7">
    <source>
        <dbReference type="PIRSR" id="PIRSR602401-1"/>
    </source>
</evidence>
<dbReference type="RefSeq" id="XP_016254059.1">
    <property type="nucleotide sequence ID" value="XM_016387131.1"/>
</dbReference>
<dbReference type="STRING" id="569365.A0A0D2CRL4"/>
<reference evidence="9 10" key="1">
    <citation type="submission" date="2015-01" db="EMBL/GenBank/DDBJ databases">
        <title>The Genome Sequence of Cladophialophora immunda CBS83496.</title>
        <authorList>
            <consortium name="The Broad Institute Genomics Platform"/>
            <person name="Cuomo C."/>
            <person name="de Hoog S."/>
            <person name="Gorbushina A."/>
            <person name="Stielow B."/>
            <person name="Teixiera M."/>
            <person name="Abouelleil A."/>
            <person name="Chapman S.B."/>
            <person name="Priest M."/>
            <person name="Young S.K."/>
            <person name="Wortman J."/>
            <person name="Nusbaum C."/>
            <person name="Birren B."/>
        </authorList>
    </citation>
    <scope>NUCLEOTIDE SEQUENCE [LARGE SCALE GENOMIC DNA]</scope>
    <source>
        <strain evidence="9 10">CBS 83496</strain>
    </source>
</reference>
<dbReference type="PANTHER" id="PTHR24305:SF187">
    <property type="entry name" value="P450, PUTATIVE (EUROFUNG)-RELATED"/>
    <property type="match status" value="1"/>
</dbReference>
<dbReference type="GO" id="GO:0016705">
    <property type="term" value="F:oxidoreductase activity, acting on paired donors, with incorporation or reduction of molecular oxygen"/>
    <property type="evidence" value="ECO:0007669"/>
    <property type="project" value="InterPro"/>
</dbReference>
<dbReference type="InterPro" id="IPR002401">
    <property type="entry name" value="Cyt_P450_E_grp-I"/>
</dbReference>
<feature type="transmembrane region" description="Helical" evidence="8">
    <location>
        <begin position="6"/>
        <end position="23"/>
    </location>
</feature>
<feature type="transmembrane region" description="Helical" evidence="8">
    <location>
        <begin position="65"/>
        <end position="85"/>
    </location>
</feature>
<evidence type="ECO:0000313" key="9">
    <source>
        <dbReference type="EMBL" id="KIW33843.1"/>
    </source>
</evidence>
<dbReference type="Gene3D" id="1.10.630.10">
    <property type="entry name" value="Cytochrome P450"/>
    <property type="match status" value="1"/>
</dbReference>
<organism evidence="9 10">
    <name type="scientific">Cladophialophora immunda</name>
    <dbReference type="NCBI Taxonomy" id="569365"/>
    <lineage>
        <taxon>Eukaryota</taxon>
        <taxon>Fungi</taxon>
        <taxon>Dikarya</taxon>
        <taxon>Ascomycota</taxon>
        <taxon>Pezizomycotina</taxon>
        <taxon>Eurotiomycetes</taxon>
        <taxon>Chaetothyriomycetidae</taxon>
        <taxon>Chaetothyriales</taxon>
        <taxon>Herpotrichiellaceae</taxon>
        <taxon>Cladophialophora</taxon>
    </lineage>
</organism>
<keyword evidence="8" id="KW-0812">Transmembrane</keyword>
<keyword evidence="3 7" id="KW-0479">Metal-binding</keyword>
<evidence type="ECO:0000256" key="4">
    <source>
        <dbReference type="ARBA" id="ARBA00023002"/>
    </source>
</evidence>
<protein>
    <recommendedName>
        <fullName evidence="11">Cytochrome P450 monooxygenase</fullName>
    </recommendedName>
</protein>
<feature type="transmembrane region" description="Helical" evidence="8">
    <location>
        <begin position="32"/>
        <end position="50"/>
    </location>
</feature>
<dbReference type="CDD" id="cd11061">
    <property type="entry name" value="CYP67-like"/>
    <property type="match status" value="1"/>
</dbReference>
<feature type="binding site" description="axial binding residue" evidence="7">
    <location>
        <position position="503"/>
    </location>
    <ligand>
        <name>heme</name>
        <dbReference type="ChEBI" id="CHEBI:30413"/>
    </ligand>
    <ligandPart>
        <name>Fe</name>
        <dbReference type="ChEBI" id="CHEBI:18248"/>
    </ligandPart>
</feature>
<dbReference type="InterPro" id="IPR036396">
    <property type="entry name" value="Cyt_P450_sf"/>
</dbReference>
<dbReference type="VEuPathDB" id="FungiDB:PV07_00662"/>
<dbReference type="InterPro" id="IPR001128">
    <property type="entry name" value="Cyt_P450"/>
</dbReference>
<dbReference type="PRINTS" id="PR00463">
    <property type="entry name" value="EP450I"/>
</dbReference>
<name>A0A0D2CRL4_9EURO</name>
<comment type="similarity">
    <text evidence="2">Belongs to the cytochrome P450 family.</text>
</comment>
<dbReference type="PRINTS" id="PR00385">
    <property type="entry name" value="P450"/>
</dbReference>
<dbReference type="Proteomes" id="UP000054466">
    <property type="component" value="Unassembled WGS sequence"/>
</dbReference>
<dbReference type="GeneID" id="27339856"/>
<keyword evidence="10" id="KW-1185">Reference proteome</keyword>
<dbReference type="AlphaFoldDB" id="A0A0D2CRL4"/>
<evidence type="ECO:0000313" key="10">
    <source>
        <dbReference type="Proteomes" id="UP000054466"/>
    </source>
</evidence>
<evidence type="ECO:0000256" key="8">
    <source>
        <dbReference type="SAM" id="Phobius"/>
    </source>
</evidence>
<dbReference type="OrthoDB" id="655030at2759"/>
<evidence type="ECO:0000256" key="3">
    <source>
        <dbReference type="ARBA" id="ARBA00022723"/>
    </source>
</evidence>
<keyword evidence="6" id="KW-0503">Monooxygenase</keyword>
<dbReference type="GO" id="GO:0004497">
    <property type="term" value="F:monooxygenase activity"/>
    <property type="evidence" value="ECO:0007669"/>
    <property type="project" value="UniProtKB-KW"/>
</dbReference>
<dbReference type="Pfam" id="PF00067">
    <property type="entry name" value="p450"/>
    <property type="match status" value="1"/>
</dbReference>
<evidence type="ECO:0000256" key="6">
    <source>
        <dbReference type="ARBA" id="ARBA00023033"/>
    </source>
</evidence>
<evidence type="ECO:0000256" key="5">
    <source>
        <dbReference type="ARBA" id="ARBA00023004"/>
    </source>
</evidence>
<dbReference type="HOGENOM" id="CLU_001570_14_10_1"/>
<dbReference type="GO" id="GO:0020037">
    <property type="term" value="F:heme binding"/>
    <property type="evidence" value="ECO:0007669"/>
    <property type="project" value="InterPro"/>
</dbReference>
<accession>A0A0D2CRL4</accession>
<keyword evidence="8" id="KW-0472">Membrane</keyword>
<dbReference type="GO" id="GO:0005506">
    <property type="term" value="F:iron ion binding"/>
    <property type="evidence" value="ECO:0007669"/>
    <property type="project" value="InterPro"/>
</dbReference>
<feature type="transmembrane region" description="Helical" evidence="8">
    <location>
        <begin position="278"/>
        <end position="297"/>
    </location>
</feature>